<evidence type="ECO:0000256" key="1">
    <source>
        <dbReference type="SAM" id="MobiDB-lite"/>
    </source>
</evidence>
<sequence length="102" mass="10892">MRLDRTRQQAETGELNVLVVSFRRAAGEAQNLIAGDGVSGRLVLEYWPTPVCRNLLFLTAGETAGRAQKAGLTPVYPGSARRAASSPPGQLDFGAFPGHRKA</sequence>
<feature type="region of interest" description="Disordered" evidence="1">
    <location>
        <begin position="78"/>
        <end position="102"/>
    </location>
</feature>
<dbReference type="EMBL" id="BAAAUD010000093">
    <property type="protein sequence ID" value="GAA2969930.1"/>
    <property type="molecule type" value="Genomic_DNA"/>
</dbReference>
<gene>
    <name evidence="2" type="ORF">GCM10010446_63840</name>
</gene>
<protein>
    <recommendedName>
        <fullName evidence="4">Uroporphyrinogen-III synthase</fullName>
    </recommendedName>
</protein>
<organism evidence="2 3">
    <name type="scientific">Streptomyces enissocaesilis</name>
    <dbReference type="NCBI Taxonomy" id="332589"/>
    <lineage>
        <taxon>Bacteria</taxon>
        <taxon>Bacillati</taxon>
        <taxon>Actinomycetota</taxon>
        <taxon>Actinomycetes</taxon>
        <taxon>Kitasatosporales</taxon>
        <taxon>Streptomycetaceae</taxon>
        <taxon>Streptomyces</taxon>
        <taxon>Streptomyces rochei group</taxon>
    </lineage>
</organism>
<name>A0ABN3XMJ9_9ACTN</name>
<accession>A0ABN3XMJ9</accession>
<evidence type="ECO:0000313" key="2">
    <source>
        <dbReference type="EMBL" id="GAA2969930.1"/>
    </source>
</evidence>
<reference evidence="2 3" key="1">
    <citation type="journal article" date="2019" name="Int. J. Syst. Evol. Microbiol.">
        <title>The Global Catalogue of Microorganisms (GCM) 10K type strain sequencing project: providing services to taxonomists for standard genome sequencing and annotation.</title>
        <authorList>
            <consortium name="The Broad Institute Genomics Platform"/>
            <consortium name="The Broad Institute Genome Sequencing Center for Infectious Disease"/>
            <person name="Wu L."/>
            <person name="Ma J."/>
        </authorList>
    </citation>
    <scope>NUCLEOTIDE SEQUENCE [LARGE SCALE GENOMIC DNA]</scope>
    <source>
        <strain evidence="2 3">JCM 9088</strain>
    </source>
</reference>
<dbReference type="Proteomes" id="UP001500403">
    <property type="component" value="Unassembled WGS sequence"/>
</dbReference>
<proteinExistence type="predicted"/>
<evidence type="ECO:0000313" key="3">
    <source>
        <dbReference type="Proteomes" id="UP001500403"/>
    </source>
</evidence>
<comment type="caution">
    <text evidence="2">The sequence shown here is derived from an EMBL/GenBank/DDBJ whole genome shotgun (WGS) entry which is preliminary data.</text>
</comment>
<keyword evidence="3" id="KW-1185">Reference proteome</keyword>
<evidence type="ECO:0008006" key="4">
    <source>
        <dbReference type="Google" id="ProtNLM"/>
    </source>
</evidence>